<organism evidence="3 4">
    <name type="scientific">Candidatus Neomicrothrix subdominans</name>
    <dbReference type="NCBI Taxonomy" id="2954438"/>
    <lineage>
        <taxon>Bacteria</taxon>
        <taxon>Bacillati</taxon>
        <taxon>Actinomycetota</taxon>
        <taxon>Acidimicrobiia</taxon>
        <taxon>Acidimicrobiales</taxon>
        <taxon>Microthrixaceae</taxon>
        <taxon>Candidatus Neomicrothrix</taxon>
    </lineage>
</organism>
<feature type="region of interest" description="Disordered" evidence="1">
    <location>
        <begin position="1"/>
        <end position="37"/>
    </location>
</feature>
<proteinExistence type="predicted"/>
<evidence type="ECO:0000313" key="3">
    <source>
        <dbReference type="EMBL" id="MBK9296433.1"/>
    </source>
</evidence>
<evidence type="ECO:0000256" key="1">
    <source>
        <dbReference type="SAM" id="MobiDB-lite"/>
    </source>
</evidence>
<dbReference type="EMBL" id="JADJZA010000002">
    <property type="protein sequence ID" value="MBK9296433.1"/>
    <property type="molecule type" value="Genomic_DNA"/>
</dbReference>
<dbReference type="InterPro" id="IPR027383">
    <property type="entry name" value="Znf_put"/>
</dbReference>
<dbReference type="Proteomes" id="UP000727993">
    <property type="component" value="Unassembled WGS sequence"/>
</dbReference>
<reference evidence="3 4" key="1">
    <citation type="submission" date="2020-10" db="EMBL/GenBank/DDBJ databases">
        <title>Connecting structure to function with the recovery of over 1000 high-quality activated sludge metagenome-assembled genomes encoding full-length rRNA genes using long-read sequencing.</title>
        <authorList>
            <person name="Singleton C.M."/>
            <person name="Petriglieri F."/>
            <person name="Kristensen J.M."/>
            <person name="Kirkegaard R.H."/>
            <person name="Michaelsen T.Y."/>
            <person name="Andersen M.H."/>
            <person name="Karst S.M."/>
            <person name="Dueholm M.S."/>
            <person name="Nielsen P.H."/>
            <person name="Albertsen M."/>
        </authorList>
    </citation>
    <scope>NUCLEOTIDE SEQUENCE [LARGE SCALE GENOMIC DNA]</scope>
    <source>
        <strain evidence="3">Lyne_18-Q3-R50-59_MAXAC.006</strain>
    </source>
</reference>
<accession>A0A936NA43</accession>
<dbReference type="AlphaFoldDB" id="A0A936NA43"/>
<evidence type="ECO:0000259" key="2">
    <source>
        <dbReference type="Pfam" id="PF13490"/>
    </source>
</evidence>
<feature type="domain" description="Putative zinc-finger" evidence="2">
    <location>
        <begin position="37"/>
        <end position="70"/>
    </location>
</feature>
<sequence length="115" mass="12657">MTSPNAEPFNAQASGAEEVTVGSQPVAHRHGGSDNPCQSALDGLYQYVDGEMSEEGRLQLEMHLRDCVGCENVFGFEFQVKRLIATRGRTRCPDEVRARLVTVIQTYAIETQPDA</sequence>
<comment type="caution">
    <text evidence="3">The sequence shown here is derived from an EMBL/GenBank/DDBJ whole genome shotgun (WGS) entry which is preliminary data.</text>
</comment>
<name>A0A936NA43_9ACTN</name>
<evidence type="ECO:0000313" key="4">
    <source>
        <dbReference type="Proteomes" id="UP000727993"/>
    </source>
</evidence>
<gene>
    <name evidence="3" type="ORF">IPN02_06165</name>
</gene>
<dbReference type="Pfam" id="PF13490">
    <property type="entry name" value="zf-HC2"/>
    <property type="match status" value="1"/>
</dbReference>
<protein>
    <submittedName>
        <fullName evidence="3">Zf-HC2 domain-containing protein</fullName>
    </submittedName>
</protein>